<proteinExistence type="predicted"/>
<name>A0A6J5S1R6_9CAUD</name>
<dbReference type="GO" id="GO:0016740">
    <property type="term" value="F:transferase activity"/>
    <property type="evidence" value="ECO:0007669"/>
    <property type="project" value="UniProtKB-KW"/>
</dbReference>
<sequence length="265" mass="30184">MNPFKITEPTCISFSGGRTSAYMLWRVLEANGGALPNEAIVCFANTGKEDEATLRFVQDCSEHWSVPITWLEYRVDGYAVVNYETASRKGEPFEALIQKRKYLPNTFARFCTSELKINPMKKYLKSLGHEDIVTFVGIRADEPRRVAKMKANEDIKETPLATANVTVSEVLSFWEQQKFNLQTITVNGNSLLSNCDLCFLKKADHLFGLIQDKPERATWWANMEEKISARFNQGHPSYAEMLKFSKDQTDMFDPNEEAISCFCGD</sequence>
<accession>A0A6J5S1R6</accession>
<dbReference type="EMBL" id="LR796874">
    <property type="protein sequence ID" value="CAB4171708.1"/>
    <property type="molecule type" value="Genomic_DNA"/>
</dbReference>
<dbReference type="InterPro" id="IPR002500">
    <property type="entry name" value="PAPS_reduct_dom"/>
</dbReference>
<feature type="domain" description="Phosphoadenosine phosphosulphate reductase" evidence="1">
    <location>
        <begin position="11"/>
        <end position="151"/>
    </location>
</feature>
<dbReference type="Pfam" id="PF01507">
    <property type="entry name" value="PAPS_reduct"/>
    <property type="match status" value="1"/>
</dbReference>
<dbReference type="Gene3D" id="3.40.50.620">
    <property type="entry name" value="HUPs"/>
    <property type="match status" value="1"/>
</dbReference>
<organism evidence="3">
    <name type="scientific">uncultured Caudovirales phage</name>
    <dbReference type="NCBI Taxonomy" id="2100421"/>
    <lineage>
        <taxon>Viruses</taxon>
        <taxon>Duplodnaviria</taxon>
        <taxon>Heunggongvirae</taxon>
        <taxon>Uroviricota</taxon>
        <taxon>Caudoviricetes</taxon>
        <taxon>Peduoviridae</taxon>
        <taxon>Maltschvirus</taxon>
        <taxon>Maltschvirus maltsch</taxon>
    </lineage>
</organism>
<gene>
    <name evidence="3" type="ORF">UFOVP1348_45</name>
    <name evidence="2" type="ORF">UFOVP924_14</name>
</gene>
<keyword evidence="3" id="KW-0808">Transferase</keyword>
<evidence type="ECO:0000313" key="3">
    <source>
        <dbReference type="EMBL" id="CAB4200465.1"/>
    </source>
</evidence>
<dbReference type="InterPro" id="IPR014729">
    <property type="entry name" value="Rossmann-like_a/b/a_fold"/>
</dbReference>
<evidence type="ECO:0000259" key="1">
    <source>
        <dbReference type="Pfam" id="PF01507"/>
    </source>
</evidence>
<dbReference type="EMBL" id="LR797303">
    <property type="protein sequence ID" value="CAB4200465.1"/>
    <property type="molecule type" value="Genomic_DNA"/>
</dbReference>
<dbReference type="SUPFAM" id="SSF52402">
    <property type="entry name" value="Adenine nucleotide alpha hydrolases-like"/>
    <property type="match status" value="1"/>
</dbReference>
<evidence type="ECO:0000313" key="2">
    <source>
        <dbReference type="EMBL" id="CAB4171708.1"/>
    </source>
</evidence>
<protein>
    <submittedName>
        <fullName evidence="3">CysH 3'-phosphoadenosine 5'-phosphosulfate sulfotransferase (PAPS reductase)/FAD synthetase and related enzymes</fullName>
    </submittedName>
</protein>
<reference evidence="3" key="1">
    <citation type="submission" date="2020-05" db="EMBL/GenBank/DDBJ databases">
        <authorList>
            <person name="Chiriac C."/>
            <person name="Salcher M."/>
            <person name="Ghai R."/>
            <person name="Kavagutti S V."/>
        </authorList>
    </citation>
    <scope>NUCLEOTIDE SEQUENCE</scope>
</reference>